<feature type="transmembrane region" description="Helical" evidence="1">
    <location>
        <begin position="21"/>
        <end position="37"/>
    </location>
</feature>
<keyword evidence="1" id="KW-1133">Transmembrane helix</keyword>
<feature type="transmembrane region" description="Helical" evidence="1">
    <location>
        <begin position="43"/>
        <end position="66"/>
    </location>
</feature>
<dbReference type="RefSeq" id="WP_127085167.1">
    <property type="nucleotide sequence ID" value="NZ_RSCL01000021.1"/>
</dbReference>
<comment type="caution">
    <text evidence="2">The sequence shown here is derived from an EMBL/GenBank/DDBJ whole genome shotgun (WGS) entry which is preliminary data.</text>
</comment>
<protein>
    <recommendedName>
        <fullName evidence="4">Endonuclease/exonuclease/phosphatase domain-containing protein</fullName>
    </recommendedName>
</protein>
<dbReference type="Gene3D" id="3.60.10.10">
    <property type="entry name" value="Endonuclease/exonuclease/phosphatase"/>
    <property type="match status" value="1"/>
</dbReference>
<feature type="transmembrane region" description="Helical" evidence="1">
    <location>
        <begin position="73"/>
        <end position="93"/>
    </location>
</feature>
<proteinExistence type="predicted"/>
<keyword evidence="3" id="KW-1185">Reference proteome</keyword>
<evidence type="ECO:0000313" key="3">
    <source>
        <dbReference type="Proteomes" id="UP000271624"/>
    </source>
</evidence>
<evidence type="ECO:0000256" key="1">
    <source>
        <dbReference type="SAM" id="Phobius"/>
    </source>
</evidence>
<sequence length="230" mass="26844">MIPSPKKPNLKFSTLVSRISWGYVILFAVWILLRLVFFDSLWWLAIIYIFVLYIFVPLLLLLPFALLWHQWRLLFGLGFPLGVFIAFYGSLFLPQLPRGADETVQAEITVISFNMLFSNEFIKFAHEWYTRRANEVTYLRSLIQQRRLPTIMLCDCNYVDTSQAYARTQEVMKDSFRKVGWGFGHTVRGQFFGLGRIDFIWYTKELKALKAWVAEGGGSDHLPVVARLEI</sequence>
<reference evidence="2" key="2">
    <citation type="journal article" date="2019" name="Genome Biol. Evol.">
        <title>Day and night: Metabolic profiles and evolutionary relationships of six axenic non-marine cyanobacteria.</title>
        <authorList>
            <person name="Will S.E."/>
            <person name="Henke P."/>
            <person name="Boedeker C."/>
            <person name="Huang S."/>
            <person name="Brinkmann H."/>
            <person name="Rohde M."/>
            <person name="Jarek M."/>
            <person name="Friedl T."/>
            <person name="Seufert S."/>
            <person name="Schumacher M."/>
            <person name="Overmann J."/>
            <person name="Neumann-Schaal M."/>
            <person name="Petersen J."/>
        </authorList>
    </citation>
    <scope>NUCLEOTIDE SEQUENCE [LARGE SCALE GENOMIC DNA]</scope>
    <source>
        <strain evidence="2">PCC 7102</strain>
    </source>
</reference>
<dbReference type="InterPro" id="IPR036691">
    <property type="entry name" value="Endo/exonu/phosph_ase_sf"/>
</dbReference>
<organism evidence="2 3">
    <name type="scientific">Dulcicalothrix desertica PCC 7102</name>
    <dbReference type="NCBI Taxonomy" id="232991"/>
    <lineage>
        <taxon>Bacteria</taxon>
        <taxon>Bacillati</taxon>
        <taxon>Cyanobacteriota</taxon>
        <taxon>Cyanophyceae</taxon>
        <taxon>Nostocales</taxon>
        <taxon>Calotrichaceae</taxon>
        <taxon>Dulcicalothrix</taxon>
    </lineage>
</organism>
<accession>A0A3S1CE60</accession>
<keyword evidence="1" id="KW-0472">Membrane</keyword>
<evidence type="ECO:0000313" key="2">
    <source>
        <dbReference type="EMBL" id="RUT01036.1"/>
    </source>
</evidence>
<dbReference type="OrthoDB" id="9796594at2"/>
<reference evidence="2" key="1">
    <citation type="submission" date="2018-12" db="EMBL/GenBank/DDBJ databases">
        <authorList>
            <person name="Will S."/>
            <person name="Neumann-Schaal M."/>
            <person name="Henke P."/>
        </authorList>
    </citation>
    <scope>NUCLEOTIDE SEQUENCE</scope>
    <source>
        <strain evidence="2">PCC 7102</strain>
    </source>
</reference>
<name>A0A3S1CE60_9CYAN</name>
<dbReference type="AlphaFoldDB" id="A0A3S1CE60"/>
<dbReference type="EMBL" id="RSCL01000021">
    <property type="protein sequence ID" value="RUT01036.1"/>
    <property type="molecule type" value="Genomic_DNA"/>
</dbReference>
<dbReference type="SUPFAM" id="SSF56219">
    <property type="entry name" value="DNase I-like"/>
    <property type="match status" value="1"/>
</dbReference>
<gene>
    <name evidence="2" type="ORF">DSM106972_070420</name>
</gene>
<keyword evidence="1" id="KW-0812">Transmembrane</keyword>
<dbReference type="Proteomes" id="UP000271624">
    <property type="component" value="Unassembled WGS sequence"/>
</dbReference>
<evidence type="ECO:0008006" key="4">
    <source>
        <dbReference type="Google" id="ProtNLM"/>
    </source>
</evidence>